<keyword evidence="4" id="KW-1185">Reference proteome</keyword>
<organism evidence="3 4">
    <name type="scientific">Polyporus arcularius HHB13444</name>
    <dbReference type="NCBI Taxonomy" id="1314778"/>
    <lineage>
        <taxon>Eukaryota</taxon>
        <taxon>Fungi</taxon>
        <taxon>Dikarya</taxon>
        <taxon>Basidiomycota</taxon>
        <taxon>Agaricomycotina</taxon>
        <taxon>Agaricomycetes</taxon>
        <taxon>Polyporales</taxon>
        <taxon>Polyporaceae</taxon>
        <taxon>Polyporus</taxon>
    </lineage>
</organism>
<dbReference type="EMBL" id="ML211729">
    <property type="protein sequence ID" value="TFK80668.1"/>
    <property type="molecule type" value="Genomic_DNA"/>
</dbReference>
<evidence type="ECO:0000256" key="1">
    <source>
        <dbReference type="ARBA" id="ARBA00008000"/>
    </source>
</evidence>
<gene>
    <name evidence="3" type="ORF">K466DRAFT_569506</name>
</gene>
<reference evidence="3 4" key="1">
    <citation type="journal article" date="2019" name="Nat. Ecol. Evol.">
        <title>Megaphylogeny resolves global patterns of mushroom evolution.</title>
        <authorList>
            <person name="Varga T."/>
            <person name="Krizsan K."/>
            <person name="Foldi C."/>
            <person name="Dima B."/>
            <person name="Sanchez-Garcia M."/>
            <person name="Sanchez-Ramirez S."/>
            <person name="Szollosi G.J."/>
            <person name="Szarkandi J.G."/>
            <person name="Papp V."/>
            <person name="Albert L."/>
            <person name="Andreopoulos W."/>
            <person name="Angelini C."/>
            <person name="Antonin V."/>
            <person name="Barry K.W."/>
            <person name="Bougher N.L."/>
            <person name="Buchanan P."/>
            <person name="Buyck B."/>
            <person name="Bense V."/>
            <person name="Catcheside P."/>
            <person name="Chovatia M."/>
            <person name="Cooper J."/>
            <person name="Damon W."/>
            <person name="Desjardin D."/>
            <person name="Finy P."/>
            <person name="Geml J."/>
            <person name="Haridas S."/>
            <person name="Hughes K."/>
            <person name="Justo A."/>
            <person name="Karasinski D."/>
            <person name="Kautmanova I."/>
            <person name="Kiss B."/>
            <person name="Kocsube S."/>
            <person name="Kotiranta H."/>
            <person name="LaButti K.M."/>
            <person name="Lechner B.E."/>
            <person name="Liimatainen K."/>
            <person name="Lipzen A."/>
            <person name="Lukacs Z."/>
            <person name="Mihaltcheva S."/>
            <person name="Morgado L.N."/>
            <person name="Niskanen T."/>
            <person name="Noordeloos M.E."/>
            <person name="Ohm R.A."/>
            <person name="Ortiz-Santana B."/>
            <person name="Ovrebo C."/>
            <person name="Racz N."/>
            <person name="Riley R."/>
            <person name="Savchenko A."/>
            <person name="Shiryaev A."/>
            <person name="Soop K."/>
            <person name="Spirin V."/>
            <person name="Szebenyi C."/>
            <person name="Tomsovsky M."/>
            <person name="Tulloss R.E."/>
            <person name="Uehling J."/>
            <person name="Grigoriev I.V."/>
            <person name="Vagvolgyi C."/>
            <person name="Papp T."/>
            <person name="Martin F.M."/>
            <person name="Miettinen O."/>
            <person name="Hibbett D.S."/>
            <person name="Nagy L.G."/>
        </authorList>
    </citation>
    <scope>NUCLEOTIDE SEQUENCE [LARGE SCALE GENOMIC DNA]</scope>
    <source>
        <strain evidence="3 4">HHB13444</strain>
    </source>
</reference>
<proteinExistence type="inferred from homology"/>
<accession>A0A5C3NWG2</accession>
<feature type="region of interest" description="Disordered" evidence="2">
    <location>
        <begin position="68"/>
        <end position="87"/>
    </location>
</feature>
<dbReference type="InParanoid" id="A0A5C3NWG2"/>
<feature type="compositionally biased region" description="Low complexity" evidence="2">
    <location>
        <begin position="178"/>
        <end position="195"/>
    </location>
</feature>
<name>A0A5C3NWG2_9APHY</name>
<dbReference type="AlphaFoldDB" id="A0A5C3NWG2"/>
<evidence type="ECO:0000313" key="4">
    <source>
        <dbReference type="Proteomes" id="UP000308197"/>
    </source>
</evidence>
<dbReference type="GO" id="GO:0004458">
    <property type="term" value="F:D-lactate dehydrogenase (cytochrome) activity"/>
    <property type="evidence" value="ECO:0007669"/>
    <property type="project" value="TreeGrafter"/>
</dbReference>
<feature type="region of interest" description="Disordered" evidence="2">
    <location>
        <begin position="176"/>
        <end position="196"/>
    </location>
</feature>
<dbReference type="Gene3D" id="3.30.465.10">
    <property type="match status" value="1"/>
</dbReference>
<dbReference type="Proteomes" id="UP000308197">
    <property type="component" value="Unassembled WGS sequence"/>
</dbReference>
<dbReference type="GO" id="GO:0050660">
    <property type="term" value="F:flavin adenine dinucleotide binding"/>
    <property type="evidence" value="ECO:0007669"/>
    <property type="project" value="TreeGrafter"/>
</dbReference>
<dbReference type="STRING" id="1314778.A0A5C3NWG2"/>
<dbReference type="GO" id="GO:0008720">
    <property type="term" value="F:D-lactate dehydrogenase (NAD+) activity"/>
    <property type="evidence" value="ECO:0007669"/>
    <property type="project" value="TreeGrafter"/>
</dbReference>
<comment type="similarity">
    <text evidence="1">Belongs to the FAD-binding oxidoreductase/transferase type 4 family.</text>
</comment>
<sequence>MKSYRGDQGYSGEVDCRPTDSEVIKTRRRARKSSAGFGTTQLLIGAEGTLRMVTEAVSEIFNFAVGIPQDGPSETASSPSSRADTARETAEIVNRIAGTYGGTGCTLGSSHKDSGVLWQDRKNALWSSGHSWDARVEHGRLVTVLSAMKTRQVASFLPVYRISSMVRRNLEAHGIPFTRSSGTSETSSTSSVSHTGNLQAPSSAYVACLQPLAPICERRPLSRTHHGPYQRYSGCPRLQRAASPHPPVASAPSPGFCNALLSHARPNQPAIALA</sequence>
<dbReference type="GO" id="GO:1903457">
    <property type="term" value="P:lactate catabolic process"/>
    <property type="evidence" value="ECO:0007669"/>
    <property type="project" value="TreeGrafter"/>
</dbReference>
<dbReference type="InterPro" id="IPR016169">
    <property type="entry name" value="FAD-bd_PCMH_sub2"/>
</dbReference>
<dbReference type="PANTHER" id="PTHR11748:SF111">
    <property type="entry name" value="D-LACTATE DEHYDROGENASE, MITOCHONDRIAL-RELATED"/>
    <property type="match status" value="1"/>
</dbReference>
<evidence type="ECO:0000313" key="3">
    <source>
        <dbReference type="EMBL" id="TFK80668.1"/>
    </source>
</evidence>
<protein>
    <submittedName>
        <fullName evidence="3">Uncharacterized protein</fullName>
    </submittedName>
</protein>
<evidence type="ECO:0000256" key="2">
    <source>
        <dbReference type="SAM" id="MobiDB-lite"/>
    </source>
</evidence>
<dbReference type="GO" id="GO:0005739">
    <property type="term" value="C:mitochondrion"/>
    <property type="evidence" value="ECO:0007669"/>
    <property type="project" value="TreeGrafter"/>
</dbReference>
<feature type="compositionally biased region" description="Polar residues" evidence="2">
    <location>
        <begin position="72"/>
        <end position="83"/>
    </location>
</feature>
<dbReference type="PANTHER" id="PTHR11748">
    <property type="entry name" value="D-LACTATE DEHYDROGENASE"/>
    <property type="match status" value="1"/>
</dbReference>